<dbReference type="Gene3D" id="3.30.1380.10">
    <property type="match status" value="1"/>
</dbReference>
<sequence>MTTLNPSTPCSRHFKFADLIHCGETYQKTQVANIPKDPNTVAAIEQMARTILDPVVDQFGEIKLTYGFCSNELLKQIKRQPKPGIAPQLDQHAGFELNSRNTPICKRPGFACDFYAVNTDSLMLAKWIINHLTFDRLYYYGKNRPIHISVAPNMLGAITLLQNHPSGRNIPRNITKQDFLKY</sequence>
<dbReference type="AlphaFoldDB" id="A0AAU7NQI3"/>
<evidence type="ECO:0000313" key="1">
    <source>
        <dbReference type="EMBL" id="XBS19217.1"/>
    </source>
</evidence>
<proteinExistence type="predicted"/>
<dbReference type="InterPro" id="IPR009045">
    <property type="entry name" value="Zn_M74/Hedgehog-like"/>
</dbReference>
<name>A0AAU7NQI3_9GAMM</name>
<dbReference type="SUPFAM" id="SSF55166">
    <property type="entry name" value="Hedgehog/DD-peptidase"/>
    <property type="match status" value="1"/>
</dbReference>
<protein>
    <recommendedName>
        <fullName evidence="3">Peptidase M15A C-terminal domain-containing protein</fullName>
    </recommendedName>
</protein>
<dbReference type="EMBL" id="CP157743">
    <property type="protein sequence ID" value="XBS19217.1"/>
    <property type="molecule type" value="Genomic_DNA"/>
</dbReference>
<dbReference type="Proteomes" id="UP001225378">
    <property type="component" value="Chromosome"/>
</dbReference>
<organism evidence="1 2">
    <name type="scientific">Methylomarinum roseum</name>
    <dbReference type="NCBI Taxonomy" id="3067653"/>
    <lineage>
        <taxon>Bacteria</taxon>
        <taxon>Pseudomonadati</taxon>
        <taxon>Pseudomonadota</taxon>
        <taxon>Gammaproteobacteria</taxon>
        <taxon>Methylococcales</taxon>
        <taxon>Methylococcaceae</taxon>
        <taxon>Methylomarinum</taxon>
    </lineage>
</organism>
<accession>A0AAU7NQI3</accession>
<evidence type="ECO:0008006" key="3">
    <source>
        <dbReference type="Google" id="ProtNLM"/>
    </source>
</evidence>
<keyword evidence="2" id="KW-1185">Reference proteome</keyword>
<dbReference type="RefSeq" id="WP_305908034.1">
    <property type="nucleotide sequence ID" value="NZ_CP157743.1"/>
</dbReference>
<reference evidence="1 2" key="1">
    <citation type="journal article" date="2024" name="Microbiology">
        <title>Methylomarinum rosea sp. nov., a novel halophilic methanotrophic bacterium from the hypersaline Lake Elton.</title>
        <authorList>
            <person name="Suleimanov R.Z."/>
            <person name="Oshkin I.Y."/>
            <person name="Danilova O.V."/>
            <person name="Suzina N.E."/>
            <person name="Dedysh S.N."/>
        </authorList>
    </citation>
    <scope>NUCLEOTIDE SEQUENCE [LARGE SCALE GENOMIC DNA]</scope>
    <source>
        <strain evidence="1 2">Ch1-1</strain>
    </source>
</reference>
<dbReference type="KEGG" id="mech:Q9L42_012660"/>
<gene>
    <name evidence="1" type="ORF">Q9L42_012660</name>
</gene>
<evidence type="ECO:0000313" key="2">
    <source>
        <dbReference type="Proteomes" id="UP001225378"/>
    </source>
</evidence>